<feature type="binding site" evidence="14">
    <location>
        <position position="261"/>
    </location>
    <ligand>
        <name>NAD(+)</name>
        <dbReference type="ChEBI" id="CHEBI:57540"/>
    </ligand>
</feature>
<feature type="binding site" evidence="14">
    <location>
        <position position="371"/>
    </location>
    <ligand>
        <name>Zn(2+)</name>
        <dbReference type="ChEBI" id="CHEBI:29105"/>
    </ligand>
</feature>
<dbReference type="Gene3D" id="1.10.150.20">
    <property type="entry name" value="5' to 3' exonuclease, C-terminal subdomain"/>
    <property type="match status" value="2"/>
</dbReference>
<dbReference type="InterPro" id="IPR013839">
    <property type="entry name" value="DNAligase_adenylation"/>
</dbReference>
<dbReference type="SMART" id="SM00278">
    <property type="entry name" value="HhH1"/>
    <property type="match status" value="4"/>
</dbReference>
<dbReference type="InterPro" id="IPR036420">
    <property type="entry name" value="BRCT_dom_sf"/>
</dbReference>
<dbReference type="InterPro" id="IPR013840">
    <property type="entry name" value="DNAligase_N"/>
</dbReference>
<evidence type="ECO:0000256" key="13">
    <source>
        <dbReference type="ARBA" id="ARBA00060881"/>
    </source>
</evidence>
<evidence type="ECO:0000256" key="8">
    <source>
        <dbReference type="ARBA" id="ARBA00022833"/>
    </source>
</evidence>
<dbReference type="PROSITE" id="PS50172">
    <property type="entry name" value="BRCT"/>
    <property type="match status" value="1"/>
</dbReference>
<dbReference type="SUPFAM" id="SSF47781">
    <property type="entry name" value="RuvA domain 2-like"/>
    <property type="match status" value="1"/>
</dbReference>
<dbReference type="PANTHER" id="PTHR23389:SF9">
    <property type="entry name" value="DNA LIGASE"/>
    <property type="match status" value="1"/>
</dbReference>
<dbReference type="Gene3D" id="3.40.50.10190">
    <property type="entry name" value="BRCT domain"/>
    <property type="match status" value="1"/>
</dbReference>
<dbReference type="InterPro" id="IPR001679">
    <property type="entry name" value="DNA_ligase"/>
</dbReference>
<dbReference type="GO" id="GO:0003677">
    <property type="term" value="F:DNA binding"/>
    <property type="evidence" value="ECO:0007669"/>
    <property type="project" value="InterPro"/>
</dbReference>
<dbReference type="InterPro" id="IPR018239">
    <property type="entry name" value="DNA_ligase_AS"/>
</dbReference>
<dbReference type="CDD" id="cd17748">
    <property type="entry name" value="BRCT_DNA_ligase_like"/>
    <property type="match status" value="1"/>
</dbReference>
<dbReference type="PIRSF" id="PIRSF001604">
    <property type="entry name" value="LigA"/>
    <property type="match status" value="1"/>
</dbReference>
<feature type="active site" description="N6-AMP-lysine intermediate" evidence="14">
    <location>
        <position position="68"/>
    </location>
</feature>
<accession>A0A1G2C7I2</accession>
<feature type="binding site" evidence="14">
    <location>
        <position position="355"/>
    </location>
    <ligand>
        <name>Zn(2+)</name>
        <dbReference type="ChEBI" id="CHEBI:29105"/>
    </ligand>
</feature>
<gene>
    <name evidence="14" type="primary">ligA</name>
    <name evidence="17" type="ORF">A2122_02955</name>
</gene>
<dbReference type="NCBIfam" id="NF005932">
    <property type="entry name" value="PRK07956.1"/>
    <property type="match status" value="1"/>
</dbReference>
<dbReference type="SMART" id="SM00292">
    <property type="entry name" value="BRCT"/>
    <property type="match status" value="1"/>
</dbReference>
<dbReference type="SMART" id="SM00532">
    <property type="entry name" value="LIGANc"/>
    <property type="match status" value="1"/>
</dbReference>
<dbReference type="PROSITE" id="PS01056">
    <property type="entry name" value="DNA_LIGASE_N2"/>
    <property type="match status" value="1"/>
</dbReference>
<keyword evidence="8 14" id="KW-0862">Zinc</keyword>
<comment type="caution">
    <text evidence="14">Lacks conserved residue(s) required for the propagation of feature annotation.</text>
</comment>
<evidence type="ECO:0000256" key="9">
    <source>
        <dbReference type="ARBA" id="ARBA00022842"/>
    </source>
</evidence>
<dbReference type="InterPro" id="IPR041663">
    <property type="entry name" value="DisA/LigA_HHH"/>
</dbReference>
<evidence type="ECO:0000256" key="2">
    <source>
        <dbReference type="ARBA" id="ARBA00012722"/>
    </source>
</evidence>
<sequence length="621" mass="68999">MITSDSPTQRVAGKPLAQFKKVEHKTRMVSLNDAFSEEDVRAWLERLGNYLESEGVTKRPHEFYCDLKMDGLAMELTYEDGVFVHGATRGDGLVGEDVTQNLKTIEAIPLRLEGEVPARLVVRGEAFLTKKEFERINKEQKKKGEKPYANPRNVAAGSIRQLDPKITAARKLDFFAWGELGTYKTREDEYRALREYGLKVNPGSHKVSSLQEVFAFHAKWAKERERLPYEIDGVVVFVNDKAIFDSAGIIGKAPRAAIAYKFSPREATTVVEDIKIQVGRTGTLTPVAVMRPVAVGGITITHASLHNADEIERLGLRVGDTVIVSRAGDVIPQVVKVLEELRTGKEKQFRMPARCPVDGSKVIRGGVAYRCSNKNCGAVNRESLYHFVSRGALNIEGMGPKIIDRFLDEGLISDAADIFFLKEGDIAALERFGEKSAENIVREIESKKSVPLARFIYALGILHVGEETANVLAKELLGGERFTKPRELLQFMQAVSAERLQSVNDIGPKVAESIFKWFREARHANLLGKLEKAGVRIEYQISNIKNQKLQGEIFVLTGGLETISREEAKEKVRALGGEISESVSKKTSYVVAGSEPGSKFAKAQKLGIKILNEKDFLRLIS</sequence>
<dbReference type="PROSITE" id="PS01055">
    <property type="entry name" value="DNA_LIGASE_N1"/>
    <property type="match status" value="1"/>
</dbReference>
<evidence type="ECO:0000256" key="11">
    <source>
        <dbReference type="ARBA" id="ARBA00023204"/>
    </source>
</evidence>
<reference evidence="17 18" key="1">
    <citation type="journal article" date="2016" name="Nat. Commun.">
        <title>Thousands of microbial genomes shed light on interconnected biogeochemical processes in an aquifer system.</title>
        <authorList>
            <person name="Anantharaman K."/>
            <person name="Brown C.T."/>
            <person name="Hug L.A."/>
            <person name="Sharon I."/>
            <person name="Castelle C.J."/>
            <person name="Probst A.J."/>
            <person name="Thomas B.C."/>
            <person name="Singh A."/>
            <person name="Wilkins M.J."/>
            <person name="Karaoz U."/>
            <person name="Brodie E.L."/>
            <person name="Williams K.H."/>
            <person name="Hubbard S.S."/>
            <person name="Banfield J.F."/>
        </authorList>
    </citation>
    <scope>NUCLEOTIDE SEQUENCE [LARGE SCALE GENOMIC DNA]</scope>
</reference>
<evidence type="ECO:0000256" key="12">
    <source>
        <dbReference type="ARBA" id="ARBA00034005"/>
    </source>
</evidence>
<feature type="domain" description="BRCT" evidence="16">
    <location>
        <begin position="544"/>
        <end position="621"/>
    </location>
</feature>
<evidence type="ECO:0000256" key="5">
    <source>
        <dbReference type="ARBA" id="ARBA00022705"/>
    </source>
</evidence>
<dbReference type="SUPFAM" id="SSF50249">
    <property type="entry name" value="Nucleic acid-binding proteins"/>
    <property type="match status" value="1"/>
</dbReference>
<dbReference type="EMBL" id="MHKU01000001">
    <property type="protein sequence ID" value="OGY97353.1"/>
    <property type="molecule type" value="Genomic_DNA"/>
</dbReference>
<evidence type="ECO:0000256" key="6">
    <source>
        <dbReference type="ARBA" id="ARBA00022723"/>
    </source>
</evidence>
<dbReference type="InterPro" id="IPR012340">
    <property type="entry name" value="NA-bd_OB-fold"/>
</dbReference>
<dbReference type="InterPro" id="IPR010994">
    <property type="entry name" value="RuvA_2-like"/>
</dbReference>
<dbReference type="FunFam" id="1.10.150.20:FF:000007">
    <property type="entry name" value="DNA ligase"/>
    <property type="match status" value="1"/>
</dbReference>
<dbReference type="AlphaFoldDB" id="A0A1G2C7I2"/>
<feature type="binding site" evidence="14">
    <location>
        <begin position="30"/>
        <end position="31"/>
    </location>
    <ligand>
        <name>NAD(+)</name>
        <dbReference type="ChEBI" id="CHEBI:57540"/>
    </ligand>
</feature>
<feature type="binding site" evidence="14">
    <location>
        <position position="66"/>
    </location>
    <ligand>
        <name>NAD(+)</name>
        <dbReference type="ChEBI" id="CHEBI:57540"/>
    </ligand>
</feature>
<dbReference type="GO" id="GO:0006260">
    <property type="term" value="P:DNA replication"/>
    <property type="evidence" value="ECO:0007669"/>
    <property type="project" value="UniProtKB-KW"/>
</dbReference>
<dbReference type="Pfam" id="PF14520">
    <property type="entry name" value="HHH_5"/>
    <property type="match status" value="1"/>
</dbReference>
<proteinExistence type="inferred from homology"/>
<dbReference type="FunFam" id="2.40.50.140:FF:000012">
    <property type="entry name" value="DNA ligase"/>
    <property type="match status" value="1"/>
</dbReference>
<dbReference type="InterPro" id="IPR001357">
    <property type="entry name" value="BRCT_dom"/>
</dbReference>
<evidence type="ECO:0000256" key="1">
    <source>
        <dbReference type="ARBA" id="ARBA00004067"/>
    </source>
</evidence>
<dbReference type="InterPro" id="IPR004150">
    <property type="entry name" value="NAD_DNA_ligase_OB"/>
</dbReference>
<organism evidence="17 18">
    <name type="scientific">Candidatus Liptonbacteria bacterium GWB1_49_6</name>
    <dbReference type="NCBI Taxonomy" id="1798644"/>
    <lineage>
        <taxon>Bacteria</taxon>
        <taxon>Candidatus Liptoniibacteriota</taxon>
    </lineage>
</organism>
<feature type="binding site" evidence="14">
    <location>
        <position position="125"/>
    </location>
    <ligand>
        <name>NAD(+)</name>
        <dbReference type="ChEBI" id="CHEBI:57540"/>
    </ligand>
</feature>
<dbReference type="SUPFAM" id="SSF52113">
    <property type="entry name" value="BRCT domain"/>
    <property type="match status" value="1"/>
</dbReference>
<dbReference type="Pfam" id="PF01653">
    <property type="entry name" value="DNA_ligase_aden"/>
    <property type="match status" value="1"/>
</dbReference>
<keyword evidence="6 14" id="KW-0479">Metal-binding</keyword>
<dbReference type="FunFam" id="3.30.470.30:FF:000001">
    <property type="entry name" value="DNA ligase"/>
    <property type="match status" value="1"/>
</dbReference>
<dbReference type="NCBIfam" id="TIGR00575">
    <property type="entry name" value="dnlj"/>
    <property type="match status" value="1"/>
</dbReference>
<dbReference type="Gene3D" id="6.20.10.30">
    <property type="match status" value="1"/>
</dbReference>
<keyword evidence="9 14" id="KW-0460">Magnesium</keyword>
<dbReference type="InterPro" id="IPR003583">
    <property type="entry name" value="Hlx-hairpin-Hlx_DNA-bd_motif"/>
</dbReference>
<evidence type="ECO:0000313" key="17">
    <source>
        <dbReference type="EMBL" id="OGY97353.1"/>
    </source>
</evidence>
<dbReference type="Gene3D" id="2.40.50.140">
    <property type="entry name" value="Nucleic acid-binding proteins"/>
    <property type="match status" value="1"/>
</dbReference>
<dbReference type="EC" id="6.5.1.2" evidence="2 14"/>
<evidence type="ECO:0000313" key="18">
    <source>
        <dbReference type="Proteomes" id="UP000176648"/>
    </source>
</evidence>
<evidence type="ECO:0000256" key="3">
    <source>
        <dbReference type="ARBA" id="ARBA00013308"/>
    </source>
</evidence>
<dbReference type="Gene3D" id="3.30.470.30">
    <property type="entry name" value="DNA ligase/mRNA capping enzyme"/>
    <property type="match status" value="1"/>
</dbReference>
<dbReference type="Pfam" id="PF12826">
    <property type="entry name" value="HHH_2"/>
    <property type="match status" value="1"/>
</dbReference>
<keyword evidence="14" id="KW-0464">Manganese</keyword>
<dbReference type="GO" id="GO:0046872">
    <property type="term" value="F:metal ion binding"/>
    <property type="evidence" value="ECO:0007669"/>
    <property type="project" value="UniProtKB-KW"/>
</dbReference>
<evidence type="ECO:0000256" key="10">
    <source>
        <dbReference type="ARBA" id="ARBA00023027"/>
    </source>
</evidence>
<evidence type="ECO:0000256" key="4">
    <source>
        <dbReference type="ARBA" id="ARBA00022598"/>
    </source>
</evidence>
<feature type="binding site" evidence="14">
    <location>
        <position position="376"/>
    </location>
    <ligand>
        <name>Zn(2+)</name>
        <dbReference type="ChEBI" id="CHEBI:29105"/>
    </ligand>
</feature>
<dbReference type="HAMAP" id="MF_01588">
    <property type="entry name" value="DNA_ligase_A"/>
    <property type="match status" value="1"/>
</dbReference>
<dbReference type="CDD" id="cd00114">
    <property type="entry name" value="LIGANc"/>
    <property type="match status" value="1"/>
</dbReference>
<keyword evidence="11 14" id="KW-0234">DNA repair</keyword>
<dbReference type="Proteomes" id="UP000176648">
    <property type="component" value="Unassembled WGS sequence"/>
</dbReference>
<evidence type="ECO:0000256" key="15">
    <source>
        <dbReference type="RuleBase" id="RU000618"/>
    </source>
</evidence>
<comment type="caution">
    <text evidence="17">The sequence shown here is derived from an EMBL/GenBank/DDBJ whole genome shotgun (WGS) entry which is preliminary data.</text>
</comment>
<keyword evidence="7 14" id="KW-0227">DNA damage</keyword>
<comment type="cofactor">
    <cofactor evidence="14">
        <name>Mg(2+)</name>
        <dbReference type="ChEBI" id="CHEBI:18420"/>
    </cofactor>
    <cofactor evidence="14">
        <name>Mn(2+)</name>
        <dbReference type="ChEBI" id="CHEBI:29035"/>
    </cofactor>
</comment>
<keyword evidence="4 14" id="KW-0436">Ligase</keyword>
<keyword evidence="10 14" id="KW-0520">NAD</keyword>
<dbReference type="SUPFAM" id="SSF56091">
    <property type="entry name" value="DNA ligase/mRNA capping enzyme, catalytic domain"/>
    <property type="match status" value="1"/>
</dbReference>
<comment type="catalytic activity">
    <reaction evidence="12 14 15">
        <text>NAD(+) + (deoxyribonucleotide)n-3'-hydroxyl + 5'-phospho-(deoxyribonucleotide)m = (deoxyribonucleotide)n+m + AMP + beta-nicotinamide D-nucleotide.</text>
        <dbReference type="EC" id="6.5.1.2"/>
    </reaction>
</comment>
<dbReference type="Pfam" id="PF00533">
    <property type="entry name" value="BRCT"/>
    <property type="match status" value="1"/>
</dbReference>
<dbReference type="Pfam" id="PF03120">
    <property type="entry name" value="OB_DNA_ligase"/>
    <property type="match status" value="1"/>
</dbReference>
<dbReference type="GO" id="GO:0006281">
    <property type="term" value="P:DNA repair"/>
    <property type="evidence" value="ECO:0007669"/>
    <property type="project" value="UniProtKB-KW"/>
</dbReference>
<feature type="binding site" evidence="14">
    <location>
        <position position="89"/>
    </location>
    <ligand>
        <name>NAD(+)</name>
        <dbReference type="ChEBI" id="CHEBI:57540"/>
    </ligand>
</feature>
<comment type="similarity">
    <text evidence="13 14">Belongs to the NAD-dependent DNA ligase family. LigA subfamily.</text>
</comment>
<dbReference type="PANTHER" id="PTHR23389">
    <property type="entry name" value="CHROMOSOME TRANSMISSION FIDELITY FACTOR 18"/>
    <property type="match status" value="1"/>
</dbReference>
<evidence type="ECO:0000256" key="14">
    <source>
        <dbReference type="HAMAP-Rule" id="MF_01588"/>
    </source>
</evidence>
<keyword evidence="5 14" id="KW-0235">DNA replication</keyword>
<evidence type="ECO:0000259" key="16">
    <source>
        <dbReference type="PROSITE" id="PS50172"/>
    </source>
</evidence>
<dbReference type="GO" id="GO:0003911">
    <property type="term" value="F:DNA ligase (NAD+) activity"/>
    <property type="evidence" value="ECO:0007669"/>
    <property type="project" value="UniProtKB-UniRule"/>
</dbReference>
<name>A0A1G2C7I2_9BACT</name>
<dbReference type="InterPro" id="IPR033136">
    <property type="entry name" value="DNA_ligase_CS"/>
</dbReference>
<protein>
    <recommendedName>
        <fullName evidence="3 14">DNA ligase</fullName>
        <ecNumber evidence="2 14">6.5.1.2</ecNumber>
    </recommendedName>
    <alternativeName>
        <fullName evidence="14">Polydeoxyribonucleotide synthase [NAD(+)]</fullName>
    </alternativeName>
</protein>
<evidence type="ECO:0000256" key="7">
    <source>
        <dbReference type="ARBA" id="ARBA00022763"/>
    </source>
</evidence>
<comment type="function">
    <text evidence="1 14">DNA ligase that catalyzes the formation of phosphodiester linkages between 5'-phosphoryl and 3'-hydroxyl groups in double-stranded DNA using NAD as a coenzyme and as the energy source for the reaction. It is essential for DNA replication and repair of damaged DNA.</text>
</comment>
<dbReference type="STRING" id="1798644.A2122_02955"/>